<protein>
    <submittedName>
        <fullName evidence="2">DEKNAAC101864</fullName>
    </submittedName>
</protein>
<dbReference type="EMBL" id="CAACVR010000008">
    <property type="protein sequence ID" value="VEU20939.1"/>
    <property type="molecule type" value="Genomic_DNA"/>
</dbReference>
<organism evidence="2 3">
    <name type="scientific">Brettanomyces naardenensis</name>
    <name type="common">Yeast</name>
    <dbReference type="NCBI Taxonomy" id="13370"/>
    <lineage>
        <taxon>Eukaryota</taxon>
        <taxon>Fungi</taxon>
        <taxon>Dikarya</taxon>
        <taxon>Ascomycota</taxon>
        <taxon>Saccharomycotina</taxon>
        <taxon>Pichiomycetes</taxon>
        <taxon>Pichiales</taxon>
        <taxon>Pichiaceae</taxon>
        <taxon>Brettanomyces</taxon>
    </lineage>
</organism>
<dbReference type="Pfam" id="PF05841">
    <property type="entry name" value="Apc15p"/>
    <property type="match status" value="1"/>
</dbReference>
<gene>
    <name evidence="2" type="ORF">BRENAR_LOCUS1674</name>
</gene>
<sequence length="361" mass="38947">MYVPNLMPGDVHRLWMSHRPSRETVHQRQQGSDNRNTGPIFEPNEYPSMPSYTPAFAGALQYTASTARIRKIVDTRGESAGSGFNDESTTLDQLSLEIDTHLQMMRRLQFIGYDYLKPMGINKTMRQMAEEQDQRPEETETNNVGNSGVNASGSTGNEAFQGNAGNESYDVGNIAIDQSGDTDRGVSGSGEGAEGTSILDGPDLDAELSDRDVSGNYDSLEGDTSDAEEGNGNDVELRGIEEVSGDDEEEAEAGIEEGQFFMASEEYQSDHLIADHSKSAHSFLFAEGSNFTRRNIPRLPSTPPIPGATQNNPVANSGATTTTMSSIPTQIGSNVQLGTTGVTSPFNGIEADTLDHDMTVE</sequence>
<dbReference type="OrthoDB" id="3994098at2759"/>
<evidence type="ECO:0000313" key="2">
    <source>
        <dbReference type="EMBL" id="VEU20939.1"/>
    </source>
</evidence>
<feature type="compositionally biased region" description="Basic and acidic residues" evidence="1">
    <location>
        <begin position="128"/>
        <end position="138"/>
    </location>
</feature>
<feature type="compositionally biased region" description="Acidic residues" evidence="1">
    <location>
        <begin position="220"/>
        <end position="231"/>
    </location>
</feature>
<evidence type="ECO:0000313" key="3">
    <source>
        <dbReference type="Proteomes" id="UP000290900"/>
    </source>
</evidence>
<name>A0A448YJ33_BRENA</name>
<dbReference type="Proteomes" id="UP000290900">
    <property type="component" value="Unassembled WGS sequence"/>
</dbReference>
<dbReference type="AlphaFoldDB" id="A0A448YJ33"/>
<feature type="compositionally biased region" description="Low complexity" evidence="1">
    <location>
        <begin position="141"/>
        <end position="157"/>
    </location>
</feature>
<dbReference type="InParanoid" id="A0A448YJ33"/>
<feature type="region of interest" description="Disordered" evidence="1">
    <location>
        <begin position="20"/>
        <end position="43"/>
    </location>
</feature>
<feature type="region of interest" description="Disordered" evidence="1">
    <location>
        <begin position="126"/>
        <end position="232"/>
    </location>
</feature>
<keyword evidence="3" id="KW-1185">Reference proteome</keyword>
<dbReference type="GO" id="GO:0031145">
    <property type="term" value="P:anaphase-promoting complex-dependent catabolic process"/>
    <property type="evidence" value="ECO:0007669"/>
    <property type="project" value="InterPro"/>
</dbReference>
<dbReference type="GO" id="GO:0005680">
    <property type="term" value="C:anaphase-promoting complex"/>
    <property type="evidence" value="ECO:0007669"/>
    <property type="project" value="InterPro"/>
</dbReference>
<reference evidence="2 3" key="1">
    <citation type="submission" date="2018-12" db="EMBL/GenBank/DDBJ databases">
        <authorList>
            <person name="Tiukova I."/>
            <person name="Dainat J."/>
        </authorList>
    </citation>
    <scope>NUCLEOTIDE SEQUENCE [LARGE SCALE GENOMIC DNA]</scope>
</reference>
<feature type="compositionally biased region" description="Polar residues" evidence="1">
    <location>
        <begin position="27"/>
        <end position="37"/>
    </location>
</feature>
<feature type="compositionally biased region" description="Polar residues" evidence="1">
    <location>
        <begin position="308"/>
        <end position="338"/>
    </location>
</feature>
<accession>A0A448YJ33</accession>
<proteinExistence type="predicted"/>
<evidence type="ECO:0000256" key="1">
    <source>
        <dbReference type="SAM" id="MobiDB-lite"/>
    </source>
</evidence>
<dbReference type="InterPro" id="IPR008402">
    <property type="entry name" value="APC_su15/mnd2"/>
</dbReference>
<feature type="region of interest" description="Disordered" evidence="1">
    <location>
        <begin position="294"/>
        <end position="338"/>
    </location>
</feature>